<accession>A0A3B0SVP8</accession>
<name>A0A3B0SVP8_9ZZZZ</name>
<organism evidence="1">
    <name type="scientific">hydrothermal vent metagenome</name>
    <dbReference type="NCBI Taxonomy" id="652676"/>
    <lineage>
        <taxon>unclassified sequences</taxon>
        <taxon>metagenomes</taxon>
        <taxon>ecological metagenomes</taxon>
    </lineage>
</organism>
<dbReference type="AlphaFoldDB" id="A0A3B0SVP8"/>
<reference evidence="1" key="1">
    <citation type="submission" date="2018-06" db="EMBL/GenBank/DDBJ databases">
        <authorList>
            <person name="Zhirakovskaya E."/>
        </authorList>
    </citation>
    <scope>NUCLEOTIDE SEQUENCE</scope>
</reference>
<evidence type="ECO:0000313" key="1">
    <source>
        <dbReference type="EMBL" id="VAW08560.1"/>
    </source>
</evidence>
<proteinExistence type="predicted"/>
<protein>
    <submittedName>
        <fullName evidence="1">Uncharacterized protein</fullName>
    </submittedName>
</protein>
<sequence>MEIPTSSLLSVMSSIDESDLLEPRFTRPDRAIPDIICAKFRTNMSEVVSGFDGACYFHGTRTSDPASFKERGIWPLADMVGEIFGQLRDLVQERVTDMDWAGFRERLESGKIDDDGAFLYRLEVDDPLIGGGPYARLVRAMHLSPGSAGSDFLWSPPEIVDDIISALEADTSIAIGSDYLASTQACLVKFRCAAVSTNDVESAMWYLYYRSFGIEPGRNADSGGFDGAGERVPAESVVSVEVLEPDMLPG</sequence>
<dbReference type="EMBL" id="UOEI01000611">
    <property type="protein sequence ID" value="VAW08560.1"/>
    <property type="molecule type" value="Genomic_DNA"/>
</dbReference>
<gene>
    <name evidence="1" type="ORF">MNBD_ACTINO01-1218</name>
</gene>